<protein>
    <submittedName>
        <fullName evidence="2">Transcriptional regulator</fullName>
    </submittedName>
</protein>
<gene>
    <name evidence="2" type="ORF">SIAM614_21487</name>
</gene>
<dbReference type="eggNOG" id="COG1396">
    <property type="taxonomic scope" value="Bacteria"/>
</dbReference>
<dbReference type="GO" id="GO:0003677">
    <property type="term" value="F:DNA binding"/>
    <property type="evidence" value="ECO:0007669"/>
    <property type="project" value="InterPro"/>
</dbReference>
<dbReference type="EMBL" id="AAUW01000029">
    <property type="protein sequence ID" value="EAV40503.1"/>
    <property type="molecule type" value="Genomic_DNA"/>
</dbReference>
<dbReference type="PROSITE" id="PS50943">
    <property type="entry name" value="HTH_CROC1"/>
    <property type="match status" value="1"/>
</dbReference>
<evidence type="ECO:0000313" key="3">
    <source>
        <dbReference type="Proteomes" id="UP000004848"/>
    </source>
</evidence>
<organism evidence="2 3">
    <name type="scientific">Roseibium aggregatum (strain ATCC 25650 / DSM 13394 / JCM 20685 / NBRC 16684 / NCIMB 2208 / IAM 12614 / B1)</name>
    <name type="common">Stappia aggregata</name>
    <dbReference type="NCBI Taxonomy" id="384765"/>
    <lineage>
        <taxon>Bacteria</taxon>
        <taxon>Pseudomonadati</taxon>
        <taxon>Pseudomonadota</taxon>
        <taxon>Alphaproteobacteria</taxon>
        <taxon>Hyphomicrobiales</taxon>
        <taxon>Stappiaceae</taxon>
        <taxon>Roseibium</taxon>
    </lineage>
</organism>
<reference evidence="2 3" key="1">
    <citation type="submission" date="2006-05" db="EMBL/GenBank/DDBJ databases">
        <authorList>
            <person name="King G."/>
            <person name="Ferriera S."/>
            <person name="Johnson J."/>
            <person name="Kravitz S."/>
            <person name="Beeson K."/>
            <person name="Sutton G."/>
            <person name="Rogers Y.-H."/>
            <person name="Friedman R."/>
            <person name="Frazier M."/>
            <person name="Venter J.C."/>
        </authorList>
    </citation>
    <scope>NUCLEOTIDE SEQUENCE [LARGE SCALE GENOMIC DNA]</scope>
    <source>
        <strain evidence="3">ATCC 25650 / DSM 13394 / JCM 20685 / NBRC 16684 / NCIMB 2208 / IAM 12614 / B1</strain>
    </source>
</reference>
<sequence length="139" mass="15133">MSANSLARYERGEREPSASVVAAYGSNFGVNVSWLLTGEGEIFSEPLKPQSGSIIRKIDQALFKQVGRLVIKVHRDEGVKLPADALLDQQSSAYNALIERADNPSDTEELLSLIPWLEARLRKSLKATTVAPGIGKNQA</sequence>
<dbReference type="Gene3D" id="1.10.260.40">
    <property type="entry name" value="lambda repressor-like DNA-binding domains"/>
    <property type="match status" value="1"/>
</dbReference>
<dbReference type="Proteomes" id="UP000004848">
    <property type="component" value="Unassembled WGS sequence"/>
</dbReference>
<evidence type="ECO:0000259" key="1">
    <source>
        <dbReference type="PROSITE" id="PS50943"/>
    </source>
</evidence>
<evidence type="ECO:0000313" key="2">
    <source>
        <dbReference type="EMBL" id="EAV40503.1"/>
    </source>
</evidence>
<dbReference type="CDD" id="cd00093">
    <property type="entry name" value="HTH_XRE"/>
    <property type="match status" value="1"/>
</dbReference>
<name>A0P332_ROSAI</name>
<feature type="domain" description="HTH cro/C1-type" evidence="1">
    <location>
        <begin position="1"/>
        <end position="35"/>
    </location>
</feature>
<proteinExistence type="predicted"/>
<accession>A0P332</accession>
<dbReference type="InterPro" id="IPR010982">
    <property type="entry name" value="Lambda_DNA-bd_dom_sf"/>
</dbReference>
<dbReference type="InterPro" id="IPR001387">
    <property type="entry name" value="Cro/C1-type_HTH"/>
</dbReference>
<dbReference type="AlphaFoldDB" id="A0P332"/>
<dbReference type="SUPFAM" id="SSF47413">
    <property type="entry name" value="lambda repressor-like DNA-binding domains"/>
    <property type="match status" value="1"/>
</dbReference>
<comment type="caution">
    <text evidence="2">The sequence shown here is derived from an EMBL/GenBank/DDBJ whole genome shotgun (WGS) entry which is preliminary data.</text>
</comment>